<keyword evidence="1" id="KW-0378">Hydrolase</keyword>
<dbReference type="Pfam" id="PF01083">
    <property type="entry name" value="Cutinase"/>
    <property type="match status" value="1"/>
</dbReference>
<evidence type="ECO:0000256" key="1">
    <source>
        <dbReference type="ARBA" id="ARBA00022801"/>
    </source>
</evidence>
<keyword evidence="2" id="KW-1015">Disulfide bond</keyword>
<dbReference type="Gene3D" id="3.40.50.1820">
    <property type="entry name" value="alpha/beta hydrolase"/>
    <property type="match status" value="1"/>
</dbReference>
<dbReference type="EMBL" id="MU858203">
    <property type="protein sequence ID" value="KAK4209507.1"/>
    <property type="molecule type" value="Genomic_DNA"/>
</dbReference>
<gene>
    <name evidence="4" type="ORF">QBC37DRAFT_430343</name>
</gene>
<dbReference type="PANTHER" id="PTHR33630:SF9">
    <property type="entry name" value="CUTINASE 4"/>
    <property type="match status" value="1"/>
</dbReference>
<evidence type="ECO:0000313" key="5">
    <source>
        <dbReference type="Proteomes" id="UP001301769"/>
    </source>
</evidence>
<dbReference type="AlphaFoldDB" id="A0AAN6Y3L2"/>
<feature type="region of interest" description="Disordered" evidence="3">
    <location>
        <begin position="231"/>
        <end position="268"/>
    </location>
</feature>
<dbReference type="GO" id="GO:0052689">
    <property type="term" value="F:carboxylic ester hydrolase activity"/>
    <property type="evidence" value="ECO:0007669"/>
    <property type="project" value="UniProtKB-ARBA"/>
</dbReference>
<dbReference type="PANTHER" id="PTHR33630">
    <property type="entry name" value="CUTINASE RV1984C-RELATED-RELATED"/>
    <property type="match status" value="1"/>
</dbReference>
<protein>
    <submittedName>
        <fullName evidence="4">Cutinase-domain-containing protein</fullName>
    </submittedName>
</protein>
<dbReference type="InterPro" id="IPR029058">
    <property type="entry name" value="AB_hydrolase_fold"/>
</dbReference>
<feature type="compositionally biased region" description="Polar residues" evidence="3">
    <location>
        <begin position="240"/>
        <end position="268"/>
    </location>
</feature>
<sequence length="294" mass="30758">MKASGILEWALAATAAIRRAVDSLPTCATGVHMIVARGTGENTPLGKMGRMVENVTLAIPGSDYTAVVYPATFLDYQGSMPKGANEFHRLIKEHTEACPDSKLVLMGFSQGAHAMMDAVCGSEQAGPWRVDELGDDFKSNIVAVIAMGDPSHNPSAPWNKGTSQNQGLFSRTDIEKCEPYTPMIRGYCDTGDVWCDKGDDQRVHGSYFNKYTEDAVEFIVQKFLAANESSAGGGAPSVVPPSSTAGPTTLSTVAPESSNVPGPSTTSVPASGSLVGPSALILMAGVALSLVTLA</sequence>
<proteinExistence type="predicted"/>
<dbReference type="InterPro" id="IPR000675">
    <property type="entry name" value="Cutinase/axe"/>
</dbReference>
<name>A0AAN6Y3L2_9PEZI</name>
<dbReference type="SMART" id="SM01110">
    <property type="entry name" value="Cutinase"/>
    <property type="match status" value="1"/>
</dbReference>
<accession>A0AAN6Y3L2</accession>
<comment type="caution">
    <text evidence="4">The sequence shown here is derived from an EMBL/GenBank/DDBJ whole genome shotgun (WGS) entry which is preliminary data.</text>
</comment>
<dbReference type="Proteomes" id="UP001301769">
    <property type="component" value="Unassembled WGS sequence"/>
</dbReference>
<reference evidence="4" key="2">
    <citation type="submission" date="2023-05" db="EMBL/GenBank/DDBJ databases">
        <authorList>
            <consortium name="Lawrence Berkeley National Laboratory"/>
            <person name="Steindorff A."/>
            <person name="Hensen N."/>
            <person name="Bonometti L."/>
            <person name="Westerberg I."/>
            <person name="Brannstrom I.O."/>
            <person name="Guillou S."/>
            <person name="Cros-Aarteil S."/>
            <person name="Calhoun S."/>
            <person name="Haridas S."/>
            <person name="Kuo A."/>
            <person name="Mondo S."/>
            <person name="Pangilinan J."/>
            <person name="Riley R."/>
            <person name="Labutti K."/>
            <person name="Andreopoulos B."/>
            <person name="Lipzen A."/>
            <person name="Chen C."/>
            <person name="Yanf M."/>
            <person name="Daum C."/>
            <person name="Ng V."/>
            <person name="Clum A."/>
            <person name="Ohm R."/>
            <person name="Martin F."/>
            <person name="Silar P."/>
            <person name="Natvig D."/>
            <person name="Lalanne C."/>
            <person name="Gautier V."/>
            <person name="Ament-Velasquez S.L."/>
            <person name="Kruys A."/>
            <person name="Hutchinson M.I."/>
            <person name="Powell A.J."/>
            <person name="Barry K."/>
            <person name="Miller A.N."/>
            <person name="Grigoriev I.V."/>
            <person name="Debuchy R."/>
            <person name="Gladieux P."/>
            <person name="Thoren M.H."/>
            <person name="Johannesson H."/>
        </authorList>
    </citation>
    <scope>NUCLEOTIDE SEQUENCE</scope>
    <source>
        <strain evidence="4">PSN293</strain>
    </source>
</reference>
<evidence type="ECO:0000256" key="3">
    <source>
        <dbReference type="SAM" id="MobiDB-lite"/>
    </source>
</evidence>
<reference evidence="4" key="1">
    <citation type="journal article" date="2023" name="Mol. Phylogenet. Evol.">
        <title>Genome-scale phylogeny and comparative genomics of the fungal order Sordariales.</title>
        <authorList>
            <person name="Hensen N."/>
            <person name="Bonometti L."/>
            <person name="Westerberg I."/>
            <person name="Brannstrom I.O."/>
            <person name="Guillou S."/>
            <person name="Cros-Aarteil S."/>
            <person name="Calhoun S."/>
            <person name="Haridas S."/>
            <person name="Kuo A."/>
            <person name="Mondo S."/>
            <person name="Pangilinan J."/>
            <person name="Riley R."/>
            <person name="LaButti K."/>
            <person name="Andreopoulos B."/>
            <person name="Lipzen A."/>
            <person name="Chen C."/>
            <person name="Yan M."/>
            <person name="Daum C."/>
            <person name="Ng V."/>
            <person name="Clum A."/>
            <person name="Steindorff A."/>
            <person name="Ohm R.A."/>
            <person name="Martin F."/>
            <person name="Silar P."/>
            <person name="Natvig D.O."/>
            <person name="Lalanne C."/>
            <person name="Gautier V."/>
            <person name="Ament-Velasquez S.L."/>
            <person name="Kruys A."/>
            <person name="Hutchinson M.I."/>
            <person name="Powell A.J."/>
            <person name="Barry K."/>
            <person name="Miller A.N."/>
            <person name="Grigoriev I.V."/>
            <person name="Debuchy R."/>
            <person name="Gladieux P."/>
            <person name="Hiltunen Thoren M."/>
            <person name="Johannesson H."/>
        </authorList>
    </citation>
    <scope>NUCLEOTIDE SEQUENCE</scope>
    <source>
        <strain evidence="4">PSN293</strain>
    </source>
</reference>
<organism evidence="4 5">
    <name type="scientific">Rhypophila decipiens</name>
    <dbReference type="NCBI Taxonomy" id="261697"/>
    <lineage>
        <taxon>Eukaryota</taxon>
        <taxon>Fungi</taxon>
        <taxon>Dikarya</taxon>
        <taxon>Ascomycota</taxon>
        <taxon>Pezizomycotina</taxon>
        <taxon>Sordariomycetes</taxon>
        <taxon>Sordariomycetidae</taxon>
        <taxon>Sordariales</taxon>
        <taxon>Naviculisporaceae</taxon>
        <taxon>Rhypophila</taxon>
    </lineage>
</organism>
<keyword evidence="5" id="KW-1185">Reference proteome</keyword>
<evidence type="ECO:0000313" key="4">
    <source>
        <dbReference type="EMBL" id="KAK4209507.1"/>
    </source>
</evidence>
<dbReference type="SUPFAM" id="SSF53474">
    <property type="entry name" value="alpha/beta-Hydrolases"/>
    <property type="match status" value="1"/>
</dbReference>
<evidence type="ECO:0000256" key="2">
    <source>
        <dbReference type="ARBA" id="ARBA00023157"/>
    </source>
</evidence>